<dbReference type="InParanoid" id="A0A068UMJ0"/>
<dbReference type="EMBL" id="HG739123">
    <property type="protein sequence ID" value="CDP09522.1"/>
    <property type="molecule type" value="Genomic_DNA"/>
</dbReference>
<reference evidence="2" key="1">
    <citation type="journal article" date="2014" name="Science">
        <title>The coffee genome provides insight into the convergent evolution of caffeine biosynthesis.</title>
        <authorList>
            <person name="Denoeud F."/>
            <person name="Carretero-Paulet L."/>
            <person name="Dereeper A."/>
            <person name="Droc G."/>
            <person name="Guyot R."/>
            <person name="Pietrella M."/>
            <person name="Zheng C."/>
            <person name="Alberti A."/>
            <person name="Anthony F."/>
            <person name="Aprea G."/>
            <person name="Aury J.M."/>
            <person name="Bento P."/>
            <person name="Bernard M."/>
            <person name="Bocs S."/>
            <person name="Campa C."/>
            <person name="Cenci A."/>
            <person name="Combes M.C."/>
            <person name="Crouzillat D."/>
            <person name="Da Silva C."/>
            <person name="Daddiego L."/>
            <person name="De Bellis F."/>
            <person name="Dussert S."/>
            <person name="Garsmeur O."/>
            <person name="Gayraud T."/>
            <person name="Guignon V."/>
            <person name="Jahn K."/>
            <person name="Jamilloux V."/>
            <person name="Joet T."/>
            <person name="Labadie K."/>
            <person name="Lan T."/>
            <person name="Leclercq J."/>
            <person name="Lepelley M."/>
            <person name="Leroy T."/>
            <person name="Li L.T."/>
            <person name="Librado P."/>
            <person name="Lopez L."/>
            <person name="Munoz A."/>
            <person name="Noel B."/>
            <person name="Pallavicini A."/>
            <person name="Perrotta G."/>
            <person name="Poncet V."/>
            <person name="Pot D."/>
            <person name="Priyono X."/>
            <person name="Rigoreau M."/>
            <person name="Rouard M."/>
            <person name="Rozas J."/>
            <person name="Tranchant-Dubreuil C."/>
            <person name="VanBuren R."/>
            <person name="Zhang Q."/>
            <person name="Andrade A.C."/>
            <person name="Argout X."/>
            <person name="Bertrand B."/>
            <person name="de Kochko A."/>
            <person name="Graziosi G."/>
            <person name="Henry R.J."/>
            <person name="Jayarama X."/>
            <person name="Ming R."/>
            <person name="Nagai C."/>
            <person name="Rounsley S."/>
            <person name="Sankoff D."/>
            <person name="Giuliano G."/>
            <person name="Albert V.A."/>
            <person name="Wincker P."/>
            <person name="Lashermes P."/>
        </authorList>
    </citation>
    <scope>NUCLEOTIDE SEQUENCE [LARGE SCALE GENOMIC DNA]</scope>
    <source>
        <strain evidence="2">cv. DH200-94</strain>
    </source>
</reference>
<proteinExistence type="predicted"/>
<gene>
    <name evidence="1" type="ORF">GSCOC_T00028927001</name>
</gene>
<organism evidence="1 2">
    <name type="scientific">Coffea canephora</name>
    <name type="common">Robusta coffee</name>
    <dbReference type="NCBI Taxonomy" id="49390"/>
    <lineage>
        <taxon>Eukaryota</taxon>
        <taxon>Viridiplantae</taxon>
        <taxon>Streptophyta</taxon>
        <taxon>Embryophyta</taxon>
        <taxon>Tracheophyta</taxon>
        <taxon>Spermatophyta</taxon>
        <taxon>Magnoliopsida</taxon>
        <taxon>eudicotyledons</taxon>
        <taxon>Gunneridae</taxon>
        <taxon>Pentapetalae</taxon>
        <taxon>asterids</taxon>
        <taxon>lamiids</taxon>
        <taxon>Gentianales</taxon>
        <taxon>Rubiaceae</taxon>
        <taxon>Ixoroideae</taxon>
        <taxon>Gardenieae complex</taxon>
        <taxon>Bertiereae - Coffeeae clade</taxon>
        <taxon>Coffeeae</taxon>
        <taxon>Coffea</taxon>
    </lineage>
</organism>
<dbReference type="Gramene" id="CDP09522">
    <property type="protein sequence ID" value="CDP09522"/>
    <property type="gene ID" value="GSCOC_T00028927001"/>
</dbReference>
<evidence type="ECO:0000313" key="1">
    <source>
        <dbReference type="EMBL" id="CDP09522.1"/>
    </source>
</evidence>
<dbReference type="Proteomes" id="UP000295252">
    <property type="component" value="Chromosome VIII"/>
</dbReference>
<sequence>MNDKCQVNLKWEQYRSKFYRLESEWKCSVKLNGMSGSTAETGVSFNSELLCFQATREKWSALTRVQRRTKL</sequence>
<accession>A0A068UMJ0</accession>
<dbReference type="AlphaFoldDB" id="A0A068UMJ0"/>
<name>A0A068UMJ0_COFCA</name>
<evidence type="ECO:0000313" key="2">
    <source>
        <dbReference type="Proteomes" id="UP000295252"/>
    </source>
</evidence>
<protein>
    <submittedName>
        <fullName evidence="1">Uncharacterized protein</fullName>
    </submittedName>
</protein>
<keyword evidence="2" id="KW-1185">Reference proteome</keyword>